<keyword evidence="3" id="KW-0238">DNA-binding</keyword>
<dbReference type="InterPro" id="IPR000055">
    <property type="entry name" value="Restrct_endonuc_typeI_TRD"/>
</dbReference>
<proteinExistence type="inferred from homology"/>
<evidence type="ECO:0000256" key="2">
    <source>
        <dbReference type="ARBA" id="ARBA00022747"/>
    </source>
</evidence>
<evidence type="ECO:0000259" key="4">
    <source>
        <dbReference type="Pfam" id="PF01420"/>
    </source>
</evidence>
<evidence type="ECO:0000313" key="5">
    <source>
        <dbReference type="EMBL" id="ROH93817.1"/>
    </source>
</evidence>
<dbReference type="GO" id="GO:0009307">
    <property type="term" value="P:DNA restriction-modification system"/>
    <property type="evidence" value="ECO:0007669"/>
    <property type="project" value="UniProtKB-KW"/>
</dbReference>
<comment type="caution">
    <text evidence="5">The sequence shown here is derived from an EMBL/GenBank/DDBJ whole genome shotgun (WGS) entry which is preliminary data.</text>
</comment>
<dbReference type="InParanoid" id="A0A3N0VM32"/>
<keyword evidence="2" id="KW-0680">Restriction system</keyword>
<feature type="domain" description="Type I restriction modification DNA specificity" evidence="4">
    <location>
        <begin position="167"/>
        <end position="309"/>
    </location>
</feature>
<dbReference type="InterPro" id="IPR044946">
    <property type="entry name" value="Restrct_endonuc_typeI_TRD_sf"/>
</dbReference>
<gene>
    <name evidence="5" type="ORF">ED208_01285</name>
</gene>
<dbReference type="Gene3D" id="3.90.220.20">
    <property type="entry name" value="DNA methylase specificity domains"/>
    <property type="match status" value="1"/>
</dbReference>
<dbReference type="Proteomes" id="UP000282106">
    <property type="component" value="Unassembled WGS sequence"/>
</dbReference>
<dbReference type="EMBL" id="RJVO01000001">
    <property type="protein sequence ID" value="ROH93817.1"/>
    <property type="molecule type" value="Genomic_DNA"/>
</dbReference>
<protein>
    <submittedName>
        <fullName evidence="5">S-CspCI protein</fullName>
    </submittedName>
</protein>
<dbReference type="RefSeq" id="WP_123210672.1">
    <property type="nucleotide sequence ID" value="NZ_RJVO01000001.1"/>
</dbReference>
<reference evidence="5 6" key="1">
    <citation type="submission" date="2018-10" db="EMBL/GenBank/DDBJ databases">
        <authorList>
            <person name="Chen W.-M."/>
        </authorList>
    </citation>
    <scope>NUCLEOTIDE SEQUENCE [LARGE SCALE GENOMIC DNA]</scope>
    <source>
        <strain evidence="5 6">THS-13</strain>
    </source>
</reference>
<dbReference type="GO" id="GO:0003677">
    <property type="term" value="F:DNA binding"/>
    <property type="evidence" value="ECO:0007669"/>
    <property type="project" value="UniProtKB-KW"/>
</dbReference>
<keyword evidence="6" id="KW-1185">Reference proteome</keyword>
<name>A0A3N0VM32_9GAMM</name>
<organism evidence="5 6">
    <name type="scientific">Stagnimonas aquatica</name>
    <dbReference type="NCBI Taxonomy" id="2689987"/>
    <lineage>
        <taxon>Bacteria</taxon>
        <taxon>Pseudomonadati</taxon>
        <taxon>Pseudomonadota</taxon>
        <taxon>Gammaproteobacteria</taxon>
        <taxon>Nevskiales</taxon>
        <taxon>Nevskiaceae</taxon>
        <taxon>Stagnimonas</taxon>
    </lineage>
</organism>
<evidence type="ECO:0000313" key="6">
    <source>
        <dbReference type="Proteomes" id="UP000282106"/>
    </source>
</evidence>
<comment type="similarity">
    <text evidence="1">Belongs to the type-I restriction system S methylase family.</text>
</comment>
<evidence type="ECO:0000256" key="1">
    <source>
        <dbReference type="ARBA" id="ARBA00010923"/>
    </source>
</evidence>
<accession>A0A3N0VM32</accession>
<dbReference type="SUPFAM" id="SSF116734">
    <property type="entry name" value="DNA methylase specificity domain"/>
    <property type="match status" value="1"/>
</dbReference>
<sequence length="319" mass="35342">MTTVSDLFFLQYGHSLEFNRLTVSDAPDAVNFVSRTIRNNGVSGRVERLPDVEPAAAGTVTVALNGQGGAGAAFLQPFPFYSGYHVMVLTAKTPMTDQEKLWWVRCITANRFRFGFGRQANKTLAGLELPAPTAMPAWVKTVSLDPFAGAKAPVLATSSAPLKTSAWAGFRYDALFDIKKGQRLTKAEMKPGETPFIGAIDTNNGYRQFVSAEPNHTGGTITVNYNGSVAEAFYQPEPFRASDDVNVLYPKFEMTPYTAMFICALIRRERFRFNYGRKWHLDRMNESIVRLPTTGTKEPDWAAMETYIKSLPYSTSIAA</sequence>
<dbReference type="AlphaFoldDB" id="A0A3N0VM32"/>
<dbReference type="Pfam" id="PF01420">
    <property type="entry name" value="Methylase_S"/>
    <property type="match status" value="1"/>
</dbReference>
<evidence type="ECO:0000256" key="3">
    <source>
        <dbReference type="ARBA" id="ARBA00023125"/>
    </source>
</evidence>